<name>A0A562N4B7_9HYPH</name>
<evidence type="ECO:0000313" key="1">
    <source>
        <dbReference type="EMBL" id="TWI26966.1"/>
    </source>
</evidence>
<dbReference type="OrthoDB" id="8071819at2"/>
<proteinExistence type="predicted"/>
<dbReference type="EMBL" id="VLKT01000044">
    <property type="protein sequence ID" value="TWI26966.1"/>
    <property type="molecule type" value="Genomic_DNA"/>
</dbReference>
<accession>A0A562N4B7</accession>
<sequence>MGKRFVARCALCGEVRLSTREHVIPRGFYPPSKASSRIQRIVIPACGPCNNGTADDDVHLRNVISIAGTANAAVTELWDGPIRRSLRLGDGPRRAAEMMRIMTPPTERPGMFRIYPGKDARILRSVRKIVRGLSFHHGLRWPLDDDQVFCDTLRAPVPTVVLNHMTEAHAEPDIMNYRYATVTDSPGIESGWLLRFYERTVFIGMVFESAQEKRRQETIGELGRFETRLETVINGETGIPSVRD</sequence>
<evidence type="ECO:0008006" key="3">
    <source>
        <dbReference type="Google" id="ProtNLM"/>
    </source>
</evidence>
<dbReference type="Proteomes" id="UP000317122">
    <property type="component" value="Unassembled WGS sequence"/>
</dbReference>
<keyword evidence="2" id="KW-1185">Reference proteome</keyword>
<evidence type="ECO:0000313" key="2">
    <source>
        <dbReference type="Proteomes" id="UP000317122"/>
    </source>
</evidence>
<protein>
    <recommendedName>
        <fullName evidence="3">HNH endonuclease</fullName>
    </recommendedName>
</protein>
<comment type="caution">
    <text evidence="1">The sequence shown here is derived from an EMBL/GenBank/DDBJ whole genome shotgun (WGS) entry which is preliminary data.</text>
</comment>
<dbReference type="AlphaFoldDB" id="A0A562N4B7"/>
<gene>
    <name evidence="1" type="ORF">IQ26_05662</name>
</gene>
<dbReference type="RefSeq" id="WP_145721646.1">
    <property type="nucleotide sequence ID" value="NZ_BSPF01000015.1"/>
</dbReference>
<reference evidence="1 2" key="1">
    <citation type="journal article" date="2015" name="Stand. Genomic Sci.">
        <title>Genomic Encyclopedia of Bacterial and Archaeal Type Strains, Phase III: the genomes of soil and plant-associated and newly described type strains.</title>
        <authorList>
            <person name="Whitman W.B."/>
            <person name="Woyke T."/>
            <person name="Klenk H.P."/>
            <person name="Zhou Y."/>
            <person name="Lilburn T.G."/>
            <person name="Beck B.J."/>
            <person name="De Vos P."/>
            <person name="Vandamme P."/>
            <person name="Eisen J.A."/>
            <person name="Garrity G."/>
            <person name="Hugenholtz P."/>
            <person name="Kyrpides N.C."/>
        </authorList>
    </citation>
    <scope>NUCLEOTIDE SEQUENCE [LARGE SCALE GENOMIC DNA]</scope>
    <source>
        <strain evidence="1 2">CGMCC 1.2546</strain>
    </source>
</reference>
<organism evidence="1 2">
    <name type="scientific">Mesorhizobium tianshanense</name>
    <dbReference type="NCBI Taxonomy" id="39844"/>
    <lineage>
        <taxon>Bacteria</taxon>
        <taxon>Pseudomonadati</taxon>
        <taxon>Pseudomonadota</taxon>
        <taxon>Alphaproteobacteria</taxon>
        <taxon>Hyphomicrobiales</taxon>
        <taxon>Phyllobacteriaceae</taxon>
        <taxon>Mesorhizobium</taxon>
    </lineage>
</organism>